<keyword evidence="3" id="KW-0805">Transcription regulation</keyword>
<evidence type="ECO:0000256" key="5">
    <source>
        <dbReference type="ARBA" id="ARBA00023242"/>
    </source>
</evidence>
<proteinExistence type="inferred from homology"/>
<keyword evidence="10" id="KW-1185">Reference proteome</keyword>
<evidence type="ECO:0000256" key="7">
    <source>
        <dbReference type="SAM" id="MobiDB-lite"/>
    </source>
</evidence>
<feature type="DNA-binding region" description="TEA" evidence="6">
    <location>
        <begin position="177"/>
        <end position="251"/>
    </location>
</feature>
<evidence type="ECO:0000256" key="1">
    <source>
        <dbReference type="ARBA" id="ARBA00004123"/>
    </source>
</evidence>
<dbReference type="PROSITE" id="PS51088">
    <property type="entry name" value="TEA_2"/>
    <property type="match status" value="1"/>
</dbReference>
<dbReference type="InterPro" id="IPR038096">
    <property type="entry name" value="TEA/ATTS_sf"/>
</dbReference>
<dbReference type="SMART" id="SM00426">
    <property type="entry name" value="TEA"/>
    <property type="match status" value="1"/>
</dbReference>
<dbReference type="PRINTS" id="PR00065">
    <property type="entry name" value="TEADOMAIN"/>
</dbReference>
<organism evidence="9 10">
    <name type="scientific">Arxiozyma heterogenica</name>
    <dbReference type="NCBI Taxonomy" id="278026"/>
    <lineage>
        <taxon>Eukaryota</taxon>
        <taxon>Fungi</taxon>
        <taxon>Dikarya</taxon>
        <taxon>Ascomycota</taxon>
        <taxon>Saccharomycotina</taxon>
        <taxon>Saccharomycetes</taxon>
        <taxon>Saccharomycetales</taxon>
        <taxon>Saccharomycetaceae</taxon>
        <taxon>Arxiozyma</taxon>
    </lineage>
</organism>
<evidence type="ECO:0000256" key="4">
    <source>
        <dbReference type="ARBA" id="ARBA00023163"/>
    </source>
</evidence>
<comment type="caution">
    <text evidence="9">The sequence shown here is derived from an EMBL/GenBank/DDBJ whole genome shotgun (WGS) entry which is preliminary data.</text>
</comment>
<dbReference type="PANTHER" id="PTHR11834:SF0">
    <property type="entry name" value="PROTEIN SCALLOPED"/>
    <property type="match status" value="1"/>
</dbReference>
<name>A0AAN7WUA6_9SACH</name>
<reference evidence="10" key="1">
    <citation type="submission" date="2023-07" db="EMBL/GenBank/DDBJ databases">
        <title>A draft genome of Kazachstania heterogenica Y-27499.</title>
        <authorList>
            <person name="Donic C."/>
            <person name="Kralova J.S."/>
            <person name="Fidel L."/>
            <person name="Ben-Dor S."/>
            <person name="Jung S."/>
        </authorList>
    </citation>
    <scope>NUCLEOTIDE SEQUENCE [LARGE SCALE GENOMIC DNA]</scope>
    <source>
        <strain evidence="10">Y27499</strain>
    </source>
</reference>
<dbReference type="AlphaFoldDB" id="A0AAN7WUA6"/>
<accession>A0AAN7WUA6</accession>
<dbReference type="GO" id="GO:0005634">
    <property type="term" value="C:nucleus"/>
    <property type="evidence" value="ECO:0007669"/>
    <property type="project" value="UniProtKB-SubCell"/>
</dbReference>
<protein>
    <recommendedName>
        <fullName evidence="8">TEA domain-containing protein</fullName>
    </recommendedName>
</protein>
<evidence type="ECO:0000256" key="2">
    <source>
        <dbReference type="ARBA" id="ARBA00008421"/>
    </source>
</evidence>
<evidence type="ECO:0000259" key="8">
    <source>
        <dbReference type="PROSITE" id="PS51088"/>
    </source>
</evidence>
<keyword evidence="5" id="KW-0539">Nucleus</keyword>
<dbReference type="InterPro" id="IPR050937">
    <property type="entry name" value="TEC1_TEAD_TF"/>
</dbReference>
<evidence type="ECO:0000256" key="3">
    <source>
        <dbReference type="ARBA" id="ARBA00023015"/>
    </source>
</evidence>
<evidence type="ECO:0000313" key="9">
    <source>
        <dbReference type="EMBL" id="KAK5782293.1"/>
    </source>
</evidence>
<dbReference type="InterPro" id="IPR000818">
    <property type="entry name" value="TEA/ATTS_dom"/>
</dbReference>
<dbReference type="GO" id="GO:0000978">
    <property type="term" value="F:RNA polymerase II cis-regulatory region sequence-specific DNA binding"/>
    <property type="evidence" value="ECO:0007669"/>
    <property type="project" value="TreeGrafter"/>
</dbReference>
<comment type="subcellular location">
    <subcellularLocation>
        <location evidence="1">Nucleus</location>
    </subcellularLocation>
</comment>
<evidence type="ECO:0000256" key="6">
    <source>
        <dbReference type="PROSITE-ProRule" id="PRU00505"/>
    </source>
</evidence>
<feature type="region of interest" description="Disordered" evidence="7">
    <location>
        <begin position="663"/>
        <end position="682"/>
    </location>
</feature>
<dbReference type="GO" id="GO:0000981">
    <property type="term" value="F:DNA-binding transcription factor activity, RNA polymerase II-specific"/>
    <property type="evidence" value="ECO:0007669"/>
    <property type="project" value="TreeGrafter"/>
</dbReference>
<evidence type="ECO:0000313" key="10">
    <source>
        <dbReference type="Proteomes" id="UP001306508"/>
    </source>
</evidence>
<dbReference type="GO" id="GO:0005667">
    <property type="term" value="C:transcription regulator complex"/>
    <property type="evidence" value="ECO:0007669"/>
    <property type="project" value="TreeGrafter"/>
</dbReference>
<keyword evidence="4" id="KW-0804">Transcription</keyword>
<comment type="similarity">
    <text evidence="2">Belongs to the TEC1 family.</text>
</comment>
<dbReference type="Proteomes" id="UP001306508">
    <property type="component" value="Unassembled WGS sequence"/>
</dbReference>
<dbReference type="EMBL" id="JAWIZZ010000006">
    <property type="protein sequence ID" value="KAK5782293.1"/>
    <property type="molecule type" value="Genomic_DNA"/>
</dbReference>
<dbReference type="Gene3D" id="6.10.20.40">
    <property type="entry name" value="TEA/ATTS domain"/>
    <property type="match status" value="1"/>
</dbReference>
<dbReference type="Pfam" id="PF01285">
    <property type="entry name" value="TEA"/>
    <property type="match status" value="1"/>
</dbReference>
<sequence>MEEDSNTIPKPDNDNNNCLYNDLIDDKYILSNNDRSYIPTRVFDVYSTKDFSKDNMPYLDIFAKEFHPKEPIKQELIDKEHNLLNFEPDYTTPKSANSDTVPLNKVTIEIPSRSDNDEIISVPMTNESLQNEGKKSLSIDSQPSSSLSSIYPAADTKDLDISSTNVMKYTTADSYITKDSTDKWPSEVEDAFIASLKLIPKKGTSKIKVLHKNYGRNELISLYIYYYTRSFRSKKQISSHIQVLKKAITSKKDNNLSITDSELELYNLIENGAPKNGKTKENFEKQFTVIVEELEEEVLRDPKHLLCENFPMLNPFNKKKRDLLNGKYDKQNRMITPCSTRNNINPTFNFDGGQELLENNQKLMYPAKYARNMYGNLSEYKCLPINIEDDNVYCPYPTNNNNNEKNANIILEDNTFGKKSMTRDAALKEALKVEKKQRRLINMVSKSLQTKQNIEENDTVMEPNINSFNNNSKNSRKNSISQKTINTTTTTNCNNSYNNDLVSGNNNVNVFGISSNYPSYYSNSQVQWNTVTQPLTAPANPQNNKVKANIDDLSEQSQLLTQADSELLPNQSQLYSMVQKNRLYPNITPVDSHFLSNYPPLQWFSPNNHWTMSQYNFSPPQYTQNSDFVDYKSTNQSVMGQPSDNQQPYSQYQLPYFMSGGPPNSSPTYPTFNSQNVNKPFH</sequence>
<dbReference type="PANTHER" id="PTHR11834">
    <property type="entry name" value="TRANSCRIPTIONAL ENHANCER FACTOR TEF RELATED"/>
    <property type="match status" value="1"/>
</dbReference>
<feature type="domain" description="TEA" evidence="8">
    <location>
        <begin position="177"/>
        <end position="251"/>
    </location>
</feature>
<gene>
    <name evidence="9" type="ORF">RI543_000223</name>
</gene>